<dbReference type="Pfam" id="PF00076">
    <property type="entry name" value="RRM_1"/>
    <property type="match status" value="2"/>
</dbReference>
<dbReference type="CDD" id="cd12698">
    <property type="entry name" value="RRM3_PTBPH3"/>
    <property type="match status" value="1"/>
</dbReference>
<feature type="domain" description="RRM" evidence="6">
    <location>
        <begin position="382"/>
        <end position="456"/>
    </location>
</feature>
<evidence type="ECO:0000313" key="8">
    <source>
        <dbReference type="Proteomes" id="UP000054558"/>
    </source>
</evidence>
<dbReference type="Pfam" id="PF11835">
    <property type="entry name" value="RRM_8"/>
    <property type="match status" value="1"/>
</dbReference>
<gene>
    <name evidence="7" type="ORF">KFL_000230030</name>
</gene>
<dbReference type="PROSITE" id="PS50102">
    <property type="entry name" value="RRM"/>
    <property type="match status" value="3"/>
</dbReference>
<keyword evidence="3 4" id="KW-0694">RNA-binding</keyword>
<dbReference type="Proteomes" id="UP000054558">
    <property type="component" value="Unassembled WGS sequence"/>
</dbReference>
<dbReference type="GO" id="GO:0003729">
    <property type="term" value="F:mRNA binding"/>
    <property type="evidence" value="ECO:0000318"/>
    <property type="project" value="GO_Central"/>
</dbReference>
<dbReference type="SMART" id="SM00360">
    <property type="entry name" value="RRM"/>
    <property type="match status" value="4"/>
</dbReference>
<dbReference type="InterPro" id="IPR034797">
    <property type="entry name" value="PTBPH3_RRM3"/>
</dbReference>
<evidence type="ECO:0000256" key="4">
    <source>
        <dbReference type="PROSITE-ProRule" id="PRU00176"/>
    </source>
</evidence>
<feature type="domain" description="RRM" evidence="6">
    <location>
        <begin position="272"/>
        <end position="346"/>
    </location>
</feature>
<dbReference type="NCBIfam" id="TIGR01649">
    <property type="entry name" value="hnRNP-L_PTB"/>
    <property type="match status" value="1"/>
</dbReference>
<dbReference type="InterPro" id="IPR012677">
    <property type="entry name" value="Nucleotide-bd_a/b_plait_sf"/>
</dbReference>
<dbReference type="GO" id="GO:0005634">
    <property type="term" value="C:nucleus"/>
    <property type="evidence" value="ECO:0000318"/>
    <property type="project" value="GO_Central"/>
</dbReference>
<dbReference type="EMBL" id="DF236972">
    <property type="protein sequence ID" value="GAQ79022.1"/>
    <property type="molecule type" value="Genomic_DNA"/>
</dbReference>
<feature type="region of interest" description="Disordered" evidence="5">
    <location>
        <begin position="81"/>
        <end position="104"/>
    </location>
</feature>
<dbReference type="STRING" id="105231.A0A1Y1HMT5"/>
<dbReference type="InterPro" id="IPR006536">
    <property type="entry name" value="HnRNP-L/PTB"/>
</dbReference>
<evidence type="ECO:0000256" key="2">
    <source>
        <dbReference type="ARBA" id="ARBA00022737"/>
    </source>
</evidence>
<reference evidence="7 8" key="1">
    <citation type="journal article" date="2014" name="Nat. Commun.">
        <title>Klebsormidium flaccidum genome reveals primary factors for plant terrestrial adaptation.</title>
        <authorList>
            <person name="Hori K."/>
            <person name="Maruyama F."/>
            <person name="Fujisawa T."/>
            <person name="Togashi T."/>
            <person name="Yamamoto N."/>
            <person name="Seo M."/>
            <person name="Sato S."/>
            <person name="Yamada T."/>
            <person name="Mori H."/>
            <person name="Tajima N."/>
            <person name="Moriyama T."/>
            <person name="Ikeuchi M."/>
            <person name="Watanabe M."/>
            <person name="Wada H."/>
            <person name="Kobayashi K."/>
            <person name="Saito M."/>
            <person name="Masuda T."/>
            <person name="Sasaki-Sekimoto Y."/>
            <person name="Mashiguchi K."/>
            <person name="Awai K."/>
            <person name="Shimojima M."/>
            <person name="Masuda S."/>
            <person name="Iwai M."/>
            <person name="Nobusawa T."/>
            <person name="Narise T."/>
            <person name="Kondo S."/>
            <person name="Saito H."/>
            <person name="Sato R."/>
            <person name="Murakawa M."/>
            <person name="Ihara Y."/>
            <person name="Oshima-Yamada Y."/>
            <person name="Ohtaka K."/>
            <person name="Satoh M."/>
            <person name="Sonobe K."/>
            <person name="Ishii M."/>
            <person name="Ohtani R."/>
            <person name="Kanamori-Sato M."/>
            <person name="Honoki R."/>
            <person name="Miyazaki D."/>
            <person name="Mochizuki H."/>
            <person name="Umetsu J."/>
            <person name="Higashi K."/>
            <person name="Shibata D."/>
            <person name="Kamiya Y."/>
            <person name="Sato N."/>
            <person name="Nakamura Y."/>
            <person name="Tabata S."/>
            <person name="Ida S."/>
            <person name="Kurokawa K."/>
            <person name="Ohta H."/>
        </authorList>
    </citation>
    <scope>NUCLEOTIDE SEQUENCE [LARGE SCALE GENOMIC DNA]</scope>
    <source>
        <strain evidence="7 8">NIES-2285</strain>
    </source>
</reference>
<accession>A0A1Y1HMT5</accession>
<evidence type="ECO:0000313" key="7">
    <source>
        <dbReference type="EMBL" id="GAQ79022.1"/>
    </source>
</evidence>
<protein>
    <submittedName>
        <fullName evidence="7">Polypyrimidine tract-binding protein</fullName>
    </submittedName>
</protein>
<evidence type="ECO:0000259" key="6">
    <source>
        <dbReference type="PROSITE" id="PS50102"/>
    </source>
</evidence>
<name>A0A1Y1HMT5_KLENI</name>
<dbReference type="InterPro" id="IPR035979">
    <property type="entry name" value="RBD_domain_sf"/>
</dbReference>
<dbReference type="InterPro" id="IPR000504">
    <property type="entry name" value="RRM_dom"/>
</dbReference>
<evidence type="ECO:0000256" key="5">
    <source>
        <dbReference type="SAM" id="MobiDB-lite"/>
    </source>
</evidence>
<proteinExistence type="predicted"/>
<dbReference type="PANTHER" id="PTHR15592">
    <property type="entry name" value="MATRIN 3/NUCLEAR PROTEIN 220-RELATED"/>
    <property type="match status" value="1"/>
</dbReference>
<feature type="compositionally biased region" description="Basic and acidic residues" evidence="5">
    <location>
        <begin position="94"/>
        <end position="104"/>
    </location>
</feature>
<dbReference type="InterPro" id="IPR021790">
    <property type="entry name" value="PTBP1-like_RRM2"/>
</dbReference>
<sequence>MAESKVIHVRSVGQDVTEEDVHQFAQEFGTVTKVVLLRPKNQVLIQMEDIPSAKALIEAYAETQPAIRGRNVYVQYSSHQELKAQENHAPTPGEPRERREHPEQRPNRILLITIHNPQYPITVDVLHQVFSPHGLVEKIVTFLKQPAGLQALLQFALQQSAVNARSQLQGRNIYDGCCTLDIQYSNLPELQVNYNSDKTRDYTNQNLPTDQGRNGPQGAMMQQQSLFGDGSVYGVAHHGGPRPHPGGPYGMHQGMHPNVQLPLGVPGTNDRRVVLVSNLNVERVDPDKLFNLFSNYGNIVRIKMLQKKPDHALIEMAEGFQAELAVHFLKGVMLLGKQMDVNYSKHPHINPTPDSHDYSHSNLNRFSRNASKNFRHCCAPTKMIHCSSLPADVTEESITEYLAPHGTITGAKLSENNGKKQVLVLFSSEEEATEALVQKHATKFNGSTIRLAFSKLTSL</sequence>
<evidence type="ECO:0000256" key="3">
    <source>
        <dbReference type="ARBA" id="ARBA00022884"/>
    </source>
</evidence>
<dbReference type="SUPFAM" id="SSF54928">
    <property type="entry name" value="RNA-binding domain, RBD"/>
    <property type="match status" value="3"/>
</dbReference>
<dbReference type="GO" id="GO:0006397">
    <property type="term" value="P:mRNA processing"/>
    <property type="evidence" value="ECO:0007669"/>
    <property type="project" value="InterPro"/>
</dbReference>
<dbReference type="OrthoDB" id="296632at2759"/>
<organism evidence="7 8">
    <name type="scientific">Klebsormidium nitens</name>
    <name type="common">Green alga</name>
    <name type="synonym">Ulothrix nitens</name>
    <dbReference type="NCBI Taxonomy" id="105231"/>
    <lineage>
        <taxon>Eukaryota</taxon>
        <taxon>Viridiplantae</taxon>
        <taxon>Streptophyta</taxon>
        <taxon>Klebsormidiophyceae</taxon>
        <taxon>Klebsormidiales</taxon>
        <taxon>Klebsormidiaceae</taxon>
        <taxon>Klebsormidium</taxon>
    </lineage>
</organism>
<keyword evidence="2" id="KW-0677">Repeat</keyword>
<dbReference type="OMA" id="NMIYPVT"/>
<evidence type="ECO:0000256" key="1">
    <source>
        <dbReference type="ARBA" id="ARBA00022553"/>
    </source>
</evidence>
<keyword evidence="1" id="KW-0597">Phosphoprotein</keyword>
<dbReference type="AlphaFoldDB" id="A0A1Y1HMT5"/>
<dbReference type="GO" id="GO:0043484">
    <property type="term" value="P:regulation of RNA splicing"/>
    <property type="evidence" value="ECO:0000318"/>
    <property type="project" value="GO_Central"/>
</dbReference>
<feature type="domain" description="RRM" evidence="6">
    <location>
        <begin position="5"/>
        <end position="79"/>
    </location>
</feature>
<dbReference type="Gene3D" id="3.30.70.330">
    <property type="match status" value="4"/>
</dbReference>
<keyword evidence="8" id="KW-1185">Reference proteome</keyword>
<dbReference type="Pfam" id="PF13893">
    <property type="entry name" value="RRM_5"/>
    <property type="match status" value="1"/>
</dbReference>